<dbReference type="InterPro" id="IPR006637">
    <property type="entry name" value="ChW"/>
</dbReference>
<feature type="region of interest" description="Disordered" evidence="1">
    <location>
        <begin position="295"/>
        <end position="377"/>
    </location>
</feature>
<feature type="compositionally biased region" description="Low complexity" evidence="1">
    <location>
        <begin position="340"/>
        <end position="367"/>
    </location>
</feature>
<dbReference type="EMBL" id="CP014691">
    <property type="protein sequence ID" value="AQS87490.1"/>
    <property type="molecule type" value="Genomic_DNA"/>
</dbReference>
<feature type="compositionally biased region" description="Low complexity" evidence="1">
    <location>
        <begin position="322"/>
        <end position="333"/>
    </location>
</feature>
<sequence>MSKPEQAPGQNRVVDLKVAAHLMTLDAGLFCIFHAPGQSRATAGGLPGVRVSHAPNMPVGLVSISTFDDDGWLGASDGAALVKVARGPAQVLVTIYQAPNSTSEAPRLQVVQLGGVRPAQPAPVAVAPLPQPHANPATAPQAMHVAGGGATEAPAGGKPEIAAHVQRRGDVLSRLGEWMGAPGSQAWIEGFGVSPDGIVPESDIEYQAVLGKGWLSPWAEGGQYCGSRGMALPILGLRVRLKGKSAEKFDVQLTATFTDGSRIGPVDGRTAAEAESLAPLEAFLLEIVPHGAAKVEKPSSGPVVESAGKVADKPAKPRKKAAVASAPAEAPATVKKEPAKSAAKPKTAEATVVPKKAVKATGAAAGKSPAKADRSRR</sequence>
<keyword evidence="3" id="KW-1185">Reference proteome</keyword>
<dbReference type="Pfam" id="PF07538">
    <property type="entry name" value="ChW"/>
    <property type="match status" value="1"/>
</dbReference>
<dbReference type="OrthoDB" id="7282413at2"/>
<dbReference type="KEGG" id="nch:A0U93_05555"/>
<evidence type="ECO:0000256" key="1">
    <source>
        <dbReference type="SAM" id="MobiDB-lite"/>
    </source>
</evidence>
<evidence type="ECO:0000313" key="3">
    <source>
        <dbReference type="Proteomes" id="UP000188604"/>
    </source>
</evidence>
<protein>
    <submittedName>
        <fullName evidence="2">Uncharacterized protein</fullName>
    </submittedName>
</protein>
<name>A0A1U9KP75_9PROT</name>
<reference evidence="2 3" key="1">
    <citation type="submission" date="2016-03" db="EMBL/GenBank/DDBJ databases">
        <title>Acetic acid bacteria sequencing.</title>
        <authorList>
            <person name="Brandt J."/>
            <person name="Jakob F."/>
            <person name="Vogel R.F."/>
        </authorList>
    </citation>
    <scope>NUCLEOTIDE SEQUENCE [LARGE SCALE GENOMIC DNA]</scope>
    <source>
        <strain evidence="2 3">NBRC 101099</strain>
    </source>
</reference>
<accession>A0A1U9KP75</accession>
<evidence type="ECO:0000313" key="2">
    <source>
        <dbReference type="EMBL" id="AQS87490.1"/>
    </source>
</evidence>
<proteinExistence type="predicted"/>
<gene>
    <name evidence="2" type="ORF">A0U93_05555</name>
</gene>
<dbReference type="STRING" id="320497.A0U93_05555"/>
<dbReference type="Proteomes" id="UP000188604">
    <property type="component" value="Chromosome"/>
</dbReference>
<organism evidence="2 3">
    <name type="scientific">Neoasaia chiangmaiensis</name>
    <dbReference type="NCBI Taxonomy" id="320497"/>
    <lineage>
        <taxon>Bacteria</taxon>
        <taxon>Pseudomonadati</taxon>
        <taxon>Pseudomonadota</taxon>
        <taxon>Alphaproteobacteria</taxon>
        <taxon>Acetobacterales</taxon>
        <taxon>Acetobacteraceae</taxon>
        <taxon>Neoasaia</taxon>
    </lineage>
</organism>
<dbReference type="AlphaFoldDB" id="A0A1U9KP75"/>
<dbReference type="RefSeq" id="WP_077806475.1">
    <property type="nucleotide sequence ID" value="NZ_BJXS01000009.1"/>
</dbReference>